<proteinExistence type="predicted"/>
<dbReference type="InterPro" id="IPR016186">
    <property type="entry name" value="C-type_lectin-like/link_sf"/>
</dbReference>
<dbReference type="HOGENOM" id="CLU_2322599_0_0_1"/>
<gene>
    <name evidence="1" type="ORF">CRE_08679</name>
</gene>
<dbReference type="EMBL" id="DS268409">
    <property type="protein sequence ID" value="EFO95089.1"/>
    <property type="molecule type" value="Genomic_DNA"/>
</dbReference>
<accession>E3LJC5</accession>
<dbReference type="AlphaFoldDB" id="E3LJC5"/>
<dbReference type="InParanoid" id="E3LJC5"/>
<dbReference type="STRING" id="31234.E3LJC5"/>
<evidence type="ECO:0000313" key="2">
    <source>
        <dbReference type="Proteomes" id="UP000008281"/>
    </source>
</evidence>
<dbReference type="eggNOG" id="KOG4297">
    <property type="taxonomic scope" value="Eukaryota"/>
</dbReference>
<dbReference type="Proteomes" id="UP000008281">
    <property type="component" value="Unassembled WGS sequence"/>
</dbReference>
<dbReference type="OrthoDB" id="5865240at2759"/>
<name>E3LJC5_CAERE</name>
<organism evidence="2">
    <name type="scientific">Caenorhabditis remanei</name>
    <name type="common">Caenorhabditis vulgaris</name>
    <dbReference type="NCBI Taxonomy" id="31234"/>
    <lineage>
        <taxon>Eukaryota</taxon>
        <taxon>Metazoa</taxon>
        <taxon>Ecdysozoa</taxon>
        <taxon>Nematoda</taxon>
        <taxon>Chromadorea</taxon>
        <taxon>Rhabditida</taxon>
        <taxon>Rhabditina</taxon>
        <taxon>Rhabditomorpha</taxon>
        <taxon>Rhabditoidea</taxon>
        <taxon>Rhabditidae</taxon>
        <taxon>Peloderinae</taxon>
        <taxon>Caenorhabditis</taxon>
    </lineage>
</organism>
<evidence type="ECO:0000313" key="1">
    <source>
        <dbReference type="EMBL" id="EFO95089.1"/>
    </source>
</evidence>
<dbReference type="SUPFAM" id="SSF56436">
    <property type="entry name" value="C-type lectin-like"/>
    <property type="match status" value="1"/>
</dbReference>
<dbReference type="Gene3D" id="3.10.100.10">
    <property type="entry name" value="Mannose-Binding Protein A, subunit A"/>
    <property type="match status" value="1"/>
</dbReference>
<protein>
    <submittedName>
        <fullName evidence="1">Uncharacterized protein</fullName>
    </submittedName>
</protein>
<keyword evidence="2" id="KW-1185">Reference proteome</keyword>
<dbReference type="CDD" id="cd00037">
    <property type="entry name" value="CLECT"/>
    <property type="match status" value="1"/>
</dbReference>
<reference evidence="1" key="1">
    <citation type="submission" date="2007-07" db="EMBL/GenBank/DDBJ databases">
        <title>PCAP assembly of the Caenorhabditis remanei genome.</title>
        <authorList>
            <consortium name="The Caenorhabditis remanei Sequencing Consortium"/>
            <person name="Wilson R.K."/>
        </authorList>
    </citation>
    <scope>NUCLEOTIDE SEQUENCE [LARGE SCALE GENOMIC DNA]</scope>
    <source>
        <strain evidence="1">PB4641</strain>
    </source>
</reference>
<dbReference type="InterPro" id="IPR016187">
    <property type="entry name" value="CTDL_fold"/>
</dbReference>
<sequence>MESCRNLTFGSLVTIDNAIDNRALINLATAQNTTRPIWIGLECYGFPCYWLDQGGTNYSNFASGMLFLSMLEYVENSGNPQPDVGGDVYMLTSGRSIGK</sequence>